<keyword evidence="2" id="KW-1185">Reference proteome</keyword>
<dbReference type="InParanoid" id="A0A024FVH9"/>
<evidence type="ECO:0000313" key="1">
    <source>
        <dbReference type="EMBL" id="CCI11016.1"/>
    </source>
</evidence>
<dbReference type="AlphaFoldDB" id="A0A024FVH9"/>
<protein>
    <submittedName>
        <fullName evidence="1">Uncharacterized protein</fullName>
    </submittedName>
</protein>
<evidence type="ECO:0000313" key="2">
    <source>
        <dbReference type="Proteomes" id="UP000053237"/>
    </source>
</evidence>
<dbReference type="Proteomes" id="UP000053237">
    <property type="component" value="Unassembled WGS sequence"/>
</dbReference>
<reference evidence="1 2" key="1">
    <citation type="submission" date="2012-05" db="EMBL/GenBank/DDBJ databases">
        <title>Recombination and specialization in a pathogen metapopulation.</title>
        <authorList>
            <person name="Gardiner A."/>
            <person name="Kemen E."/>
            <person name="Schultz-Larsen T."/>
            <person name="MacLean D."/>
            <person name="Van Oosterhout C."/>
            <person name="Jones J.D.G."/>
        </authorList>
    </citation>
    <scope>NUCLEOTIDE SEQUENCE [LARGE SCALE GENOMIC DNA]</scope>
    <source>
        <strain evidence="1 2">Ac Nc2</strain>
    </source>
</reference>
<accession>A0A024FVH9</accession>
<organism evidence="1 2">
    <name type="scientific">Albugo candida</name>
    <dbReference type="NCBI Taxonomy" id="65357"/>
    <lineage>
        <taxon>Eukaryota</taxon>
        <taxon>Sar</taxon>
        <taxon>Stramenopiles</taxon>
        <taxon>Oomycota</taxon>
        <taxon>Peronosporomycetes</taxon>
        <taxon>Albuginales</taxon>
        <taxon>Albuginaceae</taxon>
        <taxon>Albugo</taxon>
    </lineage>
</organism>
<sequence length="74" mass="8457">MLGPLTPRCACKFFYLMQQKNIISSELESKEHIHHCPWPKGTTVSQTEENNLKAPCRSASRLSHFCLPKEARLS</sequence>
<dbReference type="EMBL" id="CAIX01000506">
    <property type="protein sequence ID" value="CCI11016.1"/>
    <property type="molecule type" value="Genomic_DNA"/>
</dbReference>
<gene>
    <name evidence="1" type="ORF">BN9_122150</name>
</gene>
<proteinExistence type="predicted"/>
<name>A0A024FVH9_9STRA</name>
<comment type="caution">
    <text evidence="1">The sequence shown here is derived from an EMBL/GenBank/DDBJ whole genome shotgun (WGS) entry which is preliminary data.</text>
</comment>